<dbReference type="RefSeq" id="WP_269415793.1">
    <property type="nucleotide sequence ID" value="NZ_JAPWGL010000003.1"/>
</dbReference>
<accession>A0ABT4KYI4</accession>
<name>A0ABT4KYI4_9SPHI</name>
<keyword evidence="2" id="KW-1185">Reference proteome</keyword>
<comment type="caution">
    <text evidence="1">The sequence shown here is derived from an EMBL/GenBank/DDBJ whole genome shotgun (WGS) entry which is preliminary data.</text>
</comment>
<dbReference type="Proteomes" id="UP001144341">
    <property type="component" value="Unassembled WGS sequence"/>
</dbReference>
<organism evidence="1 2">
    <name type="scientific">Pedobacter rhodius</name>
    <dbReference type="NCBI Taxonomy" id="3004098"/>
    <lineage>
        <taxon>Bacteria</taxon>
        <taxon>Pseudomonadati</taxon>
        <taxon>Bacteroidota</taxon>
        <taxon>Sphingobacteriia</taxon>
        <taxon>Sphingobacteriales</taxon>
        <taxon>Sphingobacteriaceae</taxon>
        <taxon>Pedobacter</taxon>
    </lineage>
</organism>
<proteinExistence type="predicted"/>
<evidence type="ECO:0000313" key="1">
    <source>
        <dbReference type="EMBL" id="MCZ4223998.1"/>
    </source>
</evidence>
<evidence type="ECO:0008006" key="3">
    <source>
        <dbReference type="Google" id="ProtNLM"/>
    </source>
</evidence>
<sequence length="73" mass="7465">MKNLSKLRETLEGKLTGGFSIIQPIHNKSIIGGNEESNNCSGSNCVEGCGSNLSAGCGHNQNTVAGCGTIKNA</sequence>
<reference evidence="1" key="1">
    <citation type="submission" date="2022-12" db="EMBL/GenBank/DDBJ databases">
        <title>Genome sequence of SJ11.</title>
        <authorList>
            <person name="Woo H."/>
        </authorList>
    </citation>
    <scope>NUCLEOTIDE SEQUENCE</scope>
    <source>
        <strain evidence="1">SJ11</strain>
    </source>
</reference>
<dbReference type="EMBL" id="JAPWGL010000003">
    <property type="protein sequence ID" value="MCZ4223998.1"/>
    <property type="molecule type" value="Genomic_DNA"/>
</dbReference>
<protein>
    <recommendedName>
        <fullName evidence="3">Bacteriocin</fullName>
    </recommendedName>
</protein>
<gene>
    <name evidence="1" type="ORF">O0931_11855</name>
</gene>
<evidence type="ECO:0000313" key="2">
    <source>
        <dbReference type="Proteomes" id="UP001144341"/>
    </source>
</evidence>